<gene>
    <name evidence="1" type="ORF">TNCT_161651</name>
</gene>
<evidence type="ECO:0000313" key="2">
    <source>
        <dbReference type="Proteomes" id="UP000887116"/>
    </source>
</evidence>
<dbReference type="EMBL" id="BMAO01022915">
    <property type="protein sequence ID" value="GFQ85549.1"/>
    <property type="molecule type" value="Genomic_DNA"/>
</dbReference>
<dbReference type="OrthoDB" id="10451990at2759"/>
<name>A0A8X6KUG1_TRICU</name>
<dbReference type="Proteomes" id="UP000887116">
    <property type="component" value="Unassembled WGS sequence"/>
</dbReference>
<comment type="caution">
    <text evidence="1">The sequence shown here is derived from an EMBL/GenBank/DDBJ whole genome shotgun (WGS) entry which is preliminary data.</text>
</comment>
<evidence type="ECO:0000313" key="1">
    <source>
        <dbReference type="EMBL" id="GFQ85549.1"/>
    </source>
</evidence>
<reference evidence="1" key="1">
    <citation type="submission" date="2020-07" db="EMBL/GenBank/DDBJ databases">
        <title>Multicomponent nature underlies the extraordinary mechanical properties of spider dragline silk.</title>
        <authorList>
            <person name="Kono N."/>
            <person name="Nakamura H."/>
            <person name="Mori M."/>
            <person name="Yoshida Y."/>
            <person name="Ohtoshi R."/>
            <person name="Malay A.D."/>
            <person name="Moran D.A.P."/>
            <person name="Tomita M."/>
            <person name="Numata K."/>
            <person name="Arakawa K."/>
        </authorList>
    </citation>
    <scope>NUCLEOTIDE SEQUENCE</scope>
</reference>
<protein>
    <submittedName>
        <fullName evidence="1">Uncharacterized protein</fullName>
    </submittedName>
</protein>
<sequence>MQMLFAAHKAYEWILRLVIAKEASNTCKCHFNHGNATICFHTYTQKPLSGQKRRSITCSNGTDLNFTSVDLFIGWWVEARIRLPFFPASPSRL</sequence>
<dbReference type="AlphaFoldDB" id="A0A8X6KUG1"/>
<accession>A0A8X6KUG1</accession>
<organism evidence="1 2">
    <name type="scientific">Trichonephila clavata</name>
    <name type="common">Joro spider</name>
    <name type="synonym">Nephila clavata</name>
    <dbReference type="NCBI Taxonomy" id="2740835"/>
    <lineage>
        <taxon>Eukaryota</taxon>
        <taxon>Metazoa</taxon>
        <taxon>Ecdysozoa</taxon>
        <taxon>Arthropoda</taxon>
        <taxon>Chelicerata</taxon>
        <taxon>Arachnida</taxon>
        <taxon>Araneae</taxon>
        <taxon>Araneomorphae</taxon>
        <taxon>Entelegynae</taxon>
        <taxon>Araneoidea</taxon>
        <taxon>Nephilidae</taxon>
        <taxon>Trichonephila</taxon>
    </lineage>
</organism>
<keyword evidence="2" id="KW-1185">Reference proteome</keyword>
<proteinExistence type="predicted"/>